<evidence type="ECO:0000313" key="2">
    <source>
        <dbReference type="EMBL" id="HHO73356.1"/>
    </source>
</evidence>
<feature type="domain" description="PIN" evidence="1">
    <location>
        <begin position="4"/>
        <end position="116"/>
    </location>
</feature>
<dbReference type="InterPro" id="IPR029060">
    <property type="entry name" value="PIN-like_dom_sf"/>
</dbReference>
<dbReference type="EMBL" id="DSAC01000024">
    <property type="protein sequence ID" value="HHO73356.1"/>
    <property type="molecule type" value="Genomic_DNA"/>
</dbReference>
<organism evidence="2">
    <name type="scientific">Thermocrinis ruber</name>
    <dbReference type="NCBI Taxonomy" id="75906"/>
    <lineage>
        <taxon>Bacteria</taxon>
        <taxon>Pseudomonadati</taxon>
        <taxon>Aquificota</taxon>
        <taxon>Aquificia</taxon>
        <taxon>Aquificales</taxon>
        <taxon>Aquificaceae</taxon>
        <taxon>Thermocrinis</taxon>
    </lineage>
</organism>
<gene>
    <name evidence="2" type="ORF">ENN04_01815</name>
</gene>
<name>A0A7C5X2V2_9AQUI</name>
<dbReference type="PANTHER" id="PTHR39550:SF1">
    <property type="entry name" value="SLL0658 PROTEIN"/>
    <property type="match status" value="1"/>
</dbReference>
<evidence type="ECO:0000259" key="1">
    <source>
        <dbReference type="SMART" id="SM00670"/>
    </source>
</evidence>
<accession>A0A7C5X2V2</accession>
<dbReference type="PANTHER" id="PTHR39550">
    <property type="entry name" value="SLL0658 PROTEIN"/>
    <property type="match status" value="1"/>
</dbReference>
<dbReference type="AlphaFoldDB" id="A0A7C5X2V2"/>
<dbReference type="InterPro" id="IPR002716">
    <property type="entry name" value="PIN_dom"/>
</dbReference>
<dbReference type="SUPFAM" id="SSF88723">
    <property type="entry name" value="PIN domain-like"/>
    <property type="match status" value="1"/>
</dbReference>
<protein>
    <submittedName>
        <fullName evidence="2">DUF4411 family protein</fullName>
    </submittedName>
</protein>
<comment type="caution">
    <text evidence="2">The sequence shown here is derived from an EMBL/GenBank/DDBJ whole genome shotgun (WGS) entry which is preliminary data.</text>
</comment>
<sequence length="176" mass="20048">MSEIRFIVDSSTLSNFARAGYLNLLKTLFYAGLLTTSDVIEEIERGSEKYPELRTVINEQNLWLKVVDELTEEEQSLIRNLRITHEEFEEGADASLLAVAKERNLVLITDDRYLKKVAEQEGVKVVGTVEILEEAINKGLIRSAEELKQIVIDMAHLARFRLKDSDLKRLGLSLDL</sequence>
<dbReference type="SMART" id="SM00670">
    <property type="entry name" value="PINc"/>
    <property type="match status" value="1"/>
</dbReference>
<dbReference type="Gene3D" id="3.40.50.1010">
    <property type="entry name" value="5'-nuclease"/>
    <property type="match status" value="1"/>
</dbReference>
<reference evidence="2" key="1">
    <citation type="journal article" date="2020" name="mSystems">
        <title>Genome- and Community-Level Interaction Insights into Carbon Utilization and Element Cycling Functions of Hydrothermarchaeota in Hydrothermal Sediment.</title>
        <authorList>
            <person name="Zhou Z."/>
            <person name="Liu Y."/>
            <person name="Xu W."/>
            <person name="Pan J."/>
            <person name="Luo Z.H."/>
            <person name="Li M."/>
        </authorList>
    </citation>
    <scope>NUCLEOTIDE SEQUENCE [LARGE SCALE GENOMIC DNA]</scope>
    <source>
        <strain evidence="2">SpSt-114</strain>
    </source>
</reference>
<proteinExistence type="predicted"/>
<dbReference type="Pfam" id="PF11848">
    <property type="entry name" value="DUF3368"/>
    <property type="match status" value="1"/>
</dbReference>
<dbReference type="InterPro" id="IPR021799">
    <property type="entry name" value="PIN-like_prokaryotic"/>
</dbReference>